<gene>
    <name evidence="10" type="primary">metF</name>
    <name evidence="10" type="ordered locus">BCc_030</name>
</gene>
<organism evidence="10 11">
    <name type="scientific">Buchnera aphidicola subsp. Cinara cedri (strain Cc)</name>
    <dbReference type="NCBI Taxonomy" id="372461"/>
    <lineage>
        <taxon>Bacteria</taxon>
        <taxon>Pseudomonadati</taxon>
        <taxon>Pseudomonadota</taxon>
        <taxon>Gammaproteobacteria</taxon>
        <taxon>Enterobacterales</taxon>
        <taxon>Erwiniaceae</taxon>
        <taxon>Buchnera</taxon>
    </lineage>
</organism>
<evidence type="ECO:0000313" key="10">
    <source>
        <dbReference type="EMBL" id="ABJ90511.1"/>
    </source>
</evidence>
<dbReference type="GO" id="GO:0005829">
    <property type="term" value="C:cytosol"/>
    <property type="evidence" value="ECO:0007669"/>
    <property type="project" value="TreeGrafter"/>
</dbReference>
<keyword evidence="4 9" id="KW-0285">Flavoprotein</keyword>
<reference evidence="10 11" key="1">
    <citation type="journal article" date="2006" name="Science">
        <title>A small microbial genome: the end of a long symbiotic relationship?</title>
        <authorList>
            <person name="Perez-Brocal V."/>
            <person name="Gil R."/>
            <person name="Ramos S."/>
            <person name="Lamelas A."/>
            <person name="Postigo M."/>
            <person name="Michelena J.M."/>
            <person name="Silva F.J."/>
            <person name="Moya A."/>
            <person name="Latorre A."/>
        </authorList>
    </citation>
    <scope>NUCLEOTIDE SEQUENCE [LARGE SCALE GENOMIC DNA]</scope>
    <source>
        <strain evidence="11">Cc</strain>
    </source>
</reference>
<dbReference type="EMBL" id="CP000263">
    <property type="protein sequence ID" value="ABJ90511.1"/>
    <property type="molecule type" value="Genomic_DNA"/>
</dbReference>
<dbReference type="GO" id="GO:0106312">
    <property type="term" value="F:methylenetetrahydrofolate reductase (NADH) activity"/>
    <property type="evidence" value="ECO:0007669"/>
    <property type="project" value="UniProtKB-EC"/>
</dbReference>
<dbReference type="Gene3D" id="3.20.20.220">
    <property type="match status" value="1"/>
</dbReference>
<dbReference type="OrthoDB" id="9812555at2"/>
<dbReference type="Pfam" id="PF02219">
    <property type="entry name" value="MTHFR"/>
    <property type="match status" value="1"/>
</dbReference>
<dbReference type="GO" id="GO:0009086">
    <property type="term" value="P:methionine biosynthetic process"/>
    <property type="evidence" value="ECO:0007669"/>
    <property type="project" value="TreeGrafter"/>
</dbReference>
<evidence type="ECO:0000256" key="8">
    <source>
        <dbReference type="ARBA" id="ARBA00048628"/>
    </source>
</evidence>
<dbReference type="PANTHER" id="PTHR45754:SF3">
    <property type="entry name" value="METHYLENETETRAHYDROFOLATE REDUCTASE (NADPH)"/>
    <property type="match status" value="1"/>
</dbReference>
<evidence type="ECO:0000256" key="9">
    <source>
        <dbReference type="RuleBase" id="RU003862"/>
    </source>
</evidence>
<proteinExistence type="inferred from homology"/>
<dbReference type="AlphaFoldDB" id="Q058D8"/>
<evidence type="ECO:0000256" key="3">
    <source>
        <dbReference type="ARBA" id="ARBA00006743"/>
    </source>
</evidence>
<evidence type="ECO:0000256" key="4">
    <source>
        <dbReference type="ARBA" id="ARBA00022630"/>
    </source>
</evidence>
<name>Q058D8_BUCCC</name>
<dbReference type="GO" id="GO:0071949">
    <property type="term" value="F:FAD binding"/>
    <property type="evidence" value="ECO:0007669"/>
    <property type="project" value="TreeGrafter"/>
</dbReference>
<evidence type="ECO:0000256" key="6">
    <source>
        <dbReference type="ARBA" id="ARBA00023002"/>
    </source>
</evidence>
<keyword evidence="11" id="KW-1185">Reference proteome</keyword>
<evidence type="ECO:0000256" key="7">
    <source>
        <dbReference type="ARBA" id="ARBA00034478"/>
    </source>
</evidence>
<dbReference type="GO" id="GO:0035999">
    <property type="term" value="P:tetrahydrofolate interconversion"/>
    <property type="evidence" value="ECO:0007669"/>
    <property type="project" value="UniProtKB-UniPathway"/>
</dbReference>
<evidence type="ECO:0000256" key="1">
    <source>
        <dbReference type="ARBA" id="ARBA00001974"/>
    </source>
</evidence>
<evidence type="ECO:0000256" key="5">
    <source>
        <dbReference type="ARBA" id="ARBA00022827"/>
    </source>
</evidence>
<dbReference type="PANTHER" id="PTHR45754">
    <property type="entry name" value="METHYLENETETRAHYDROFOLATE REDUCTASE"/>
    <property type="match status" value="1"/>
</dbReference>
<dbReference type="InterPro" id="IPR029041">
    <property type="entry name" value="FAD-linked_oxidoreductase-like"/>
</dbReference>
<keyword evidence="5 9" id="KW-0274">FAD</keyword>
<dbReference type="RefSeq" id="WP_011672430.1">
    <property type="nucleotide sequence ID" value="NC_008513.1"/>
</dbReference>
<protein>
    <recommendedName>
        <fullName evidence="9">Methylenetetrahydrofolate reductase</fullName>
    </recommendedName>
</protein>
<keyword evidence="6 9" id="KW-0560">Oxidoreductase</keyword>
<comment type="pathway">
    <text evidence="7">Amino-acid biosynthesis; L-methionine biosynthesis via de novo pathway.</text>
</comment>
<comment type="similarity">
    <text evidence="3 9">Belongs to the methylenetetrahydrofolate reductase family.</text>
</comment>
<sequence length="293" mass="34310">MVTEIKNIKKLYTDKIYNLKNKIKISFEVFPPGDIFLQKKLFKSIKILNQFNPEFFSVTNSTKINSFDQTFFIVKKIRELIHCTVFAHFTTIGCNELKIEKIAHRYWNHGIKNIIALRGDLPVLYSRKIIYAVDLIKLLNSINKFKIFVAAYPEGHPESKNIQEDLNNLRNKLDLGVKQAITQFFFNIDKFLKFRDTCFSLGLNVNLIPGILPILNFEQLKKFSNMTNVEVPKWILNTFHRHKNDEKKCISCSVYIIIDLIIKLYNEGITHFHLYTLNQPHLISLICQRLGLV</sequence>
<dbReference type="HOGENOM" id="CLU_025841_0_0_6"/>
<dbReference type="CDD" id="cd00537">
    <property type="entry name" value="MTHFR"/>
    <property type="match status" value="1"/>
</dbReference>
<comment type="pathway">
    <text evidence="2 9">One-carbon metabolism; tetrahydrofolate interconversion.</text>
</comment>
<dbReference type="UniPathway" id="UPA00193"/>
<comment type="cofactor">
    <cofactor evidence="1 9">
        <name>FAD</name>
        <dbReference type="ChEBI" id="CHEBI:57692"/>
    </cofactor>
</comment>
<dbReference type="STRING" id="372461.BCc_030"/>
<evidence type="ECO:0000256" key="2">
    <source>
        <dbReference type="ARBA" id="ARBA00004777"/>
    </source>
</evidence>
<evidence type="ECO:0000313" key="11">
    <source>
        <dbReference type="Proteomes" id="UP000000669"/>
    </source>
</evidence>
<accession>Q058D8</accession>
<dbReference type="eggNOG" id="COG0685">
    <property type="taxonomic scope" value="Bacteria"/>
</dbReference>
<dbReference type="InterPro" id="IPR003171">
    <property type="entry name" value="Mehydrof_redctse-like"/>
</dbReference>
<comment type="catalytic activity">
    <reaction evidence="8">
        <text>(6S)-5-methyl-5,6,7,8-tetrahydrofolate + NAD(+) = (6R)-5,10-methylene-5,6,7,8-tetrahydrofolate + NADH + H(+)</text>
        <dbReference type="Rhea" id="RHEA:19821"/>
        <dbReference type="ChEBI" id="CHEBI:15378"/>
        <dbReference type="ChEBI" id="CHEBI:15636"/>
        <dbReference type="ChEBI" id="CHEBI:18608"/>
        <dbReference type="ChEBI" id="CHEBI:57540"/>
        <dbReference type="ChEBI" id="CHEBI:57945"/>
        <dbReference type="EC" id="1.5.1.54"/>
    </reaction>
    <physiologicalReaction direction="right-to-left" evidence="8">
        <dbReference type="Rhea" id="RHEA:19823"/>
    </physiologicalReaction>
</comment>
<dbReference type="SUPFAM" id="SSF51730">
    <property type="entry name" value="FAD-linked oxidoreductase"/>
    <property type="match status" value="1"/>
</dbReference>
<dbReference type="Proteomes" id="UP000000669">
    <property type="component" value="Chromosome"/>
</dbReference>
<dbReference type="KEGG" id="bcc:BCc_030"/>